<dbReference type="PANTHER" id="PTHR18964:SF149">
    <property type="entry name" value="BIFUNCTIONAL UDP-N-ACETYLGLUCOSAMINE 2-EPIMERASE_N-ACETYLMANNOSAMINE KINASE"/>
    <property type="match status" value="1"/>
</dbReference>
<dbReference type="GO" id="GO:0004340">
    <property type="term" value="F:glucokinase activity"/>
    <property type="evidence" value="ECO:0007669"/>
    <property type="project" value="UniProtKB-EC"/>
</dbReference>
<dbReference type="AlphaFoldDB" id="A0A840IHQ1"/>
<reference evidence="2 3" key="1">
    <citation type="submission" date="2020-08" db="EMBL/GenBank/DDBJ databases">
        <title>Genomic Encyclopedia of Archaeal and Bacterial Type Strains, Phase II (KMG-II): from individual species to whole genera.</title>
        <authorList>
            <person name="Goeker M."/>
        </authorList>
    </citation>
    <scope>NUCLEOTIDE SEQUENCE [LARGE SCALE GENOMIC DNA]</scope>
    <source>
        <strain evidence="2 3">DSM 23288</strain>
    </source>
</reference>
<dbReference type="Pfam" id="PF00480">
    <property type="entry name" value="ROK"/>
    <property type="match status" value="1"/>
</dbReference>
<gene>
    <name evidence="2" type="ORF">BDZ31_003085</name>
</gene>
<sequence>MSARGGIDLGGTKIQTVVVDEDNRVLGQARRATPLKGGPQDVAEAMAAALRDAAAEAGVEPRELTGVGVGSPGAIDASAGSVGQARNLPDWEGVFPLAAALTDALEGVPVRLGNDVSVATDAEVALGAGRDARSLLGVFWGTGVGGGVVLEGRTWDGEGAAGEIGHMVVKQGGARCPCGRRGCLEAYAGRGAMEARARRRHQEGEKTDLFHLMRKHDRPRLTSGIWARALAHGDKLAIELVDEAVEALGTGVASAVNLLDVQVVIIGGGLGLRLGEEYRARIADAMMPHLFNDDRPPDVRLAALGDLGGAIGAALLVA</sequence>
<dbReference type="SUPFAM" id="SSF53067">
    <property type="entry name" value="Actin-like ATPase domain"/>
    <property type="match status" value="1"/>
</dbReference>
<keyword evidence="3" id="KW-1185">Reference proteome</keyword>
<evidence type="ECO:0000313" key="2">
    <source>
        <dbReference type="EMBL" id="MBB4663490.1"/>
    </source>
</evidence>
<comment type="similarity">
    <text evidence="1">Belongs to the ROK (NagC/XylR) family.</text>
</comment>
<keyword evidence="2" id="KW-0808">Transferase</keyword>
<dbReference type="EMBL" id="JACHNU010000004">
    <property type="protein sequence ID" value="MBB4663490.1"/>
    <property type="molecule type" value="Genomic_DNA"/>
</dbReference>
<dbReference type="Gene3D" id="3.30.420.40">
    <property type="match status" value="2"/>
</dbReference>
<name>A0A840IHQ1_9ACTN</name>
<dbReference type="EC" id="2.7.1.2" evidence="2"/>
<keyword evidence="2" id="KW-0418">Kinase</keyword>
<organism evidence="2 3">
    <name type="scientific">Conexibacter arvalis</name>
    <dbReference type="NCBI Taxonomy" id="912552"/>
    <lineage>
        <taxon>Bacteria</taxon>
        <taxon>Bacillati</taxon>
        <taxon>Actinomycetota</taxon>
        <taxon>Thermoleophilia</taxon>
        <taxon>Solirubrobacterales</taxon>
        <taxon>Conexibacteraceae</taxon>
        <taxon>Conexibacter</taxon>
    </lineage>
</organism>
<dbReference type="InterPro" id="IPR000600">
    <property type="entry name" value="ROK"/>
</dbReference>
<protein>
    <submittedName>
        <fullName evidence="2">Glucokinase</fullName>
        <ecNumber evidence="2">2.7.1.2</ecNumber>
    </submittedName>
</protein>
<proteinExistence type="inferred from homology"/>
<dbReference type="PANTHER" id="PTHR18964">
    <property type="entry name" value="ROK (REPRESSOR, ORF, KINASE) FAMILY"/>
    <property type="match status" value="1"/>
</dbReference>
<evidence type="ECO:0000313" key="3">
    <source>
        <dbReference type="Proteomes" id="UP000585272"/>
    </source>
</evidence>
<dbReference type="RefSeq" id="WP_183343218.1">
    <property type="nucleotide sequence ID" value="NZ_JACHNU010000004.1"/>
</dbReference>
<comment type="caution">
    <text evidence="2">The sequence shown here is derived from an EMBL/GenBank/DDBJ whole genome shotgun (WGS) entry which is preliminary data.</text>
</comment>
<evidence type="ECO:0000256" key="1">
    <source>
        <dbReference type="ARBA" id="ARBA00006479"/>
    </source>
</evidence>
<dbReference type="Proteomes" id="UP000585272">
    <property type="component" value="Unassembled WGS sequence"/>
</dbReference>
<accession>A0A840IHQ1</accession>
<dbReference type="InterPro" id="IPR043129">
    <property type="entry name" value="ATPase_NBD"/>
</dbReference>